<evidence type="ECO:0000313" key="1">
    <source>
        <dbReference type="EMBL" id="CAL1612285.1"/>
    </source>
</evidence>
<dbReference type="Proteomes" id="UP001497482">
    <property type="component" value="Chromosome 7"/>
</dbReference>
<proteinExistence type="predicted"/>
<sequence>MKSSSLRDGPSISGTLLSICVSIVCDPGTAVEWGQSAVIAQPLRRAAGRHPLPHTQSTCNTGLVCARILGPWLLVTYVRAPWRATFLSESPLLASTPPAPPPSGLHTSCSSSIRPPHLLLRTPSGLHTSCSSSIRPPHLLLLLHQASTPPAPPPSGLHTSCSSSIRPPYLLLLLHQASTPPAEDSIRPPHLLLRTPSGLHTSCSSSIRPPHLLLRTPSGLHTSCSSSIRPPHLLLRTPSGLHTSC</sequence>
<dbReference type="EMBL" id="OZ035829">
    <property type="protein sequence ID" value="CAL1612285.1"/>
    <property type="molecule type" value="Genomic_DNA"/>
</dbReference>
<organism evidence="1 2">
    <name type="scientific">Knipowitschia caucasica</name>
    <name type="common">Caucasian dwarf goby</name>
    <name type="synonym">Pomatoschistus caucasicus</name>
    <dbReference type="NCBI Taxonomy" id="637954"/>
    <lineage>
        <taxon>Eukaryota</taxon>
        <taxon>Metazoa</taxon>
        <taxon>Chordata</taxon>
        <taxon>Craniata</taxon>
        <taxon>Vertebrata</taxon>
        <taxon>Euteleostomi</taxon>
        <taxon>Actinopterygii</taxon>
        <taxon>Neopterygii</taxon>
        <taxon>Teleostei</taxon>
        <taxon>Neoteleostei</taxon>
        <taxon>Acanthomorphata</taxon>
        <taxon>Gobiaria</taxon>
        <taxon>Gobiiformes</taxon>
        <taxon>Gobioidei</taxon>
        <taxon>Gobiidae</taxon>
        <taxon>Gobiinae</taxon>
        <taxon>Knipowitschia</taxon>
    </lineage>
</organism>
<evidence type="ECO:0000313" key="2">
    <source>
        <dbReference type="Proteomes" id="UP001497482"/>
    </source>
</evidence>
<accession>A0AAV2MFX7</accession>
<protein>
    <submittedName>
        <fullName evidence="1">Uncharacterized protein</fullName>
    </submittedName>
</protein>
<keyword evidence="2" id="KW-1185">Reference proteome</keyword>
<reference evidence="1 2" key="1">
    <citation type="submission" date="2024-04" db="EMBL/GenBank/DDBJ databases">
        <authorList>
            <person name="Waldvogel A.-M."/>
            <person name="Schoenle A."/>
        </authorList>
    </citation>
    <scope>NUCLEOTIDE SEQUENCE [LARGE SCALE GENOMIC DNA]</scope>
</reference>
<name>A0AAV2MFX7_KNICA</name>
<dbReference type="AlphaFoldDB" id="A0AAV2MFX7"/>
<gene>
    <name evidence="1" type="ORF">KC01_LOCUS38621</name>
</gene>